<comment type="caution">
    <text evidence="2">The sequence shown here is derived from an EMBL/GenBank/DDBJ whole genome shotgun (WGS) entry which is preliminary data.</text>
</comment>
<sequence>MDRMPSPAEALAEIERAQRKAYAGQRLPLWWMPGVVALITVLSIAFELHGTTRAVLLVATAIGLAAMTAALAHRVRVKRRRQPWTPRAAAWTIAWILPVFVLFGVTPPIVWLFTDSAIWPRIISGVVVALYGAMSVRWAERHIMLDTQGKVAS</sequence>
<keyword evidence="1" id="KW-1133">Transmembrane helix</keyword>
<dbReference type="RefSeq" id="WP_378255638.1">
    <property type="nucleotide sequence ID" value="NZ_JBHSIT010000004.1"/>
</dbReference>
<organism evidence="2 3">
    <name type="scientific">Actinomadura gamaensis</name>
    <dbReference type="NCBI Taxonomy" id="1763541"/>
    <lineage>
        <taxon>Bacteria</taxon>
        <taxon>Bacillati</taxon>
        <taxon>Actinomycetota</taxon>
        <taxon>Actinomycetes</taxon>
        <taxon>Streptosporangiales</taxon>
        <taxon>Thermomonosporaceae</taxon>
        <taxon>Actinomadura</taxon>
    </lineage>
</organism>
<evidence type="ECO:0000256" key="1">
    <source>
        <dbReference type="SAM" id="Phobius"/>
    </source>
</evidence>
<reference evidence="3" key="1">
    <citation type="journal article" date="2019" name="Int. J. Syst. Evol. Microbiol.">
        <title>The Global Catalogue of Microorganisms (GCM) 10K type strain sequencing project: providing services to taxonomists for standard genome sequencing and annotation.</title>
        <authorList>
            <consortium name="The Broad Institute Genomics Platform"/>
            <consortium name="The Broad Institute Genome Sequencing Center for Infectious Disease"/>
            <person name="Wu L."/>
            <person name="Ma J."/>
        </authorList>
    </citation>
    <scope>NUCLEOTIDE SEQUENCE [LARGE SCALE GENOMIC DNA]</scope>
    <source>
        <strain evidence="3">KLKA75</strain>
    </source>
</reference>
<dbReference type="EMBL" id="JBHSIT010000004">
    <property type="protein sequence ID" value="MFC4908730.1"/>
    <property type="molecule type" value="Genomic_DNA"/>
</dbReference>
<keyword evidence="1" id="KW-0472">Membrane</keyword>
<gene>
    <name evidence="2" type="ORF">ACFPCY_15490</name>
</gene>
<name>A0ABV9TZK9_9ACTN</name>
<keyword evidence="3" id="KW-1185">Reference proteome</keyword>
<evidence type="ECO:0000313" key="2">
    <source>
        <dbReference type="EMBL" id="MFC4908730.1"/>
    </source>
</evidence>
<feature type="transmembrane region" description="Helical" evidence="1">
    <location>
        <begin position="93"/>
        <end position="112"/>
    </location>
</feature>
<feature type="transmembrane region" description="Helical" evidence="1">
    <location>
        <begin position="54"/>
        <end position="72"/>
    </location>
</feature>
<protein>
    <submittedName>
        <fullName evidence="2">Uncharacterized protein</fullName>
    </submittedName>
</protein>
<evidence type="ECO:0000313" key="3">
    <source>
        <dbReference type="Proteomes" id="UP001595872"/>
    </source>
</evidence>
<feature type="transmembrane region" description="Helical" evidence="1">
    <location>
        <begin position="29"/>
        <end position="48"/>
    </location>
</feature>
<dbReference type="Proteomes" id="UP001595872">
    <property type="component" value="Unassembled WGS sequence"/>
</dbReference>
<keyword evidence="1" id="KW-0812">Transmembrane</keyword>
<proteinExistence type="predicted"/>
<feature type="transmembrane region" description="Helical" evidence="1">
    <location>
        <begin position="118"/>
        <end position="136"/>
    </location>
</feature>
<accession>A0ABV9TZK9</accession>